<dbReference type="Pfam" id="PF00076">
    <property type="entry name" value="RRM_1"/>
    <property type="match status" value="1"/>
</dbReference>
<feature type="compositionally biased region" description="Low complexity" evidence="1">
    <location>
        <begin position="808"/>
        <end position="818"/>
    </location>
</feature>
<dbReference type="Pfam" id="PF08719">
    <property type="entry name" value="NADAR"/>
    <property type="match status" value="1"/>
</dbReference>
<dbReference type="SUPFAM" id="SSF143990">
    <property type="entry name" value="YbiA-like"/>
    <property type="match status" value="1"/>
</dbReference>
<dbReference type="CDD" id="cd15457">
    <property type="entry name" value="NADAR"/>
    <property type="match status" value="1"/>
</dbReference>
<evidence type="ECO:0000313" key="5">
    <source>
        <dbReference type="Proteomes" id="UP000078546"/>
    </source>
</evidence>
<dbReference type="InterPro" id="IPR012816">
    <property type="entry name" value="NADAR"/>
</dbReference>
<feature type="compositionally biased region" description="Basic residues" evidence="1">
    <location>
        <begin position="921"/>
        <end position="931"/>
    </location>
</feature>
<reference evidence="5 6" key="2">
    <citation type="submission" date="2016-05" db="EMBL/GenBank/DDBJ databases">
        <authorList>
            <person name="Naeem Raeece"/>
        </authorList>
    </citation>
    <scope>NUCLEOTIDE SEQUENCE [LARGE SCALE GENOMIC DNA]</scope>
</reference>
<proteinExistence type="predicted"/>
<protein>
    <recommendedName>
        <fullName evidence="2">FHA domain-containing protein</fullName>
    </recommendedName>
</protein>
<feature type="compositionally biased region" description="Basic and acidic residues" evidence="1">
    <location>
        <begin position="744"/>
        <end position="754"/>
    </location>
</feature>
<feature type="domain" description="FHA" evidence="2">
    <location>
        <begin position="317"/>
        <end position="367"/>
    </location>
</feature>
<dbReference type="Proteomes" id="UP000078560">
    <property type="component" value="Unassembled WGS sequence"/>
</dbReference>
<reference evidence="3" key="1">
    <citation type="submission" date="2016-05" db="EMBL/GenBank/DDBJ databases">
        <authorList>
            <person name="Lavstsen T."/>
            <person name="Jespersen J.S."/>
        </authorList>
    </citation>
    <scope>NUCLEOTIDE SEQUENCE [LARGE SCALE GENOMIC DNA]</scope>
</reference>
<dbReference type="Gene3D" id="2.60.200.20">
    <property type="match status" value="1"/>
</dbReference>
<evidence type="ECO:0000313" key="6">
    <source>
        <dbReference type="Proteomes" id="UP000078560"/>
    </source>
</evidence>
<dbReference type="Pfam" id="PF00498">
    <property type="entry name" value="FHA"/>
    <property type="match status" value="1"/>
</dbReference>
<feature type="region of interest" description="Disordered" evidence="1">
    <location>
        <begin position="677"/>
        <end position="945"/>
    </location>
</feature>
<evidence type="ECO:0000313" key="3">
    <source>
        <dbReference type="EMBL" id="SBS83846.1"/>
    </source>
</evidence>
<dbReference type="Gene3D" id="3.30.70.330">
    <property type="match status" value="1"/>
</dbReference>
<dbReference type="SMART" id="SM00240">
    <property type="entry name" value="FHA"/>
    <property type="match status" value="1"/>
</dbReference>
<dbReference type="InterPro" id="IPR000504">
    <property type="entry name" value="RRM_dom"/>
</dbReference>
<feature type="compositionally biased region" description="Low complexity" evidence="1">
    <location>
        <begin position="825"/>
        <end position="917"/>
    </location>
</feature>
<evidence type="ECO:0000313" key="4">
    <source>
        <dbReference type="EMBL" id="SBS91640.1"/>
    </source>
</evidence>
<sequence length="945" mass="109876">MNQKEEITADENDYKEECIFTSIDIFSGPHNYLNFYYICEICFNDLSFVSPYHCYFFLRNQYESLEDVERNFTLNGNSSISKPDHLIIIKEKKATELFQYKKAIYYDETDFTDAKRRSLESLADVINALAISDLIAISPYFSENPEWKKHKLTWMDRIQRDKFRRYEKMRENLRETGKREIIYKVSNQDIDNMKNKNMVKDYFVFGVFEQKGQNHLGRIYMNIRNDILKNSEIFTWVLTNCNMQTDPNLVADVFVQETYFERSLTINNEVVHNGEDNDKPVGEKKKSIFGCFHPGTDGCYTVEEKTQIHSFLGKEFISFGKNDLNDIICLNPSISRFHCVLFFSKDYHLYLVDVGSKSRTKLNDKVCKILTKYKIVNNDIITLGVSKRTYKINIHIDKVLTHLHNIKSEVNKKMEIIHEEMKNTDKTKNKLKLKISNIYYKCNENDILDFFKNCGEIKNVRLYTVPFKGNENGLGDATTGNGCNHRDLQSSSTTNSKKRTFLKEALIDVYNEETSSKIMQKNECFLYGRKIYITYQQMQQHKSQYVSFNKAKEDKIGIQITCKSGKHNRENFVLKGERRGRERGKNDHFRGKGWRPDGGRRERDRIEKNPIERSRIEKSQIERIRIEKSPIERSRIEKSPIERSRIEKSSIERSRIEKSPIERSRIEKSPIERSRIEKSPIERSRIEKSPIERSRIEKSPIERSRIEKSKIERSRIEKSKTERSRIEKSQIDTLRGGRHSIGYKMEKIGTRSDVSRAGGRSSITTGSSGSRRRRNESSGSSMGKRKRCESNKLKGVKFTKRRHKHIRSSSGRSPSRSCSFRRSRYSGSLSSKSPSSRSTSSRDPSSKSPSSRSTSSRDPSSKTPSSRSTSSRDPSSKSPSSRDPSSKSSSSRDPFSKSPSSRDPSSKSPSSRGSPGSCGRHINRKRKIKKSKCYERYNFRQDKRK</sequence>
<dbReference type="InterPro" id="IPR037238">
    <property type="entry name" value="YbiA-like_sf"/>
</dbReference>
<dbReference type="EMBL" id="FLQV01000389">
    <property type="protein sequence ID" value="SBS91640.1"/>
    <property type="molecule type" value="Genomic_DNA"/>
</dbReference>
<feature type="region of interest" description="Disordered" evidence="1">
    <location>
        <begin position="581"/>
        <end position="604"/>
    </location>
</feature>
<evidence type="ECO:0000259" key="2">
    <source>
        <dbReference type="PROSITE" id="PS50006"/>
    </source>
</evidence>
<organism evidence="3 6">
    <name type="scientific">Plasmodium ovale curtisi</name>
    <dbReference type="NCBI Taxonomy" id="864141"/>
    <lineage>
        <taxon>Eukaryota</taxon>
        <taxon>Sar</taxon>
        <taxon>Alveolata</taxon>
        <taxon>Apicomplexa</taxon>
        <taxon>Aconoidasida</taxon>
        <taxon>Haemosporida</taxon>
        <taxon>Plasmodiidae</taxon>
        <taxon>Plasmodium</taxon>
        <taxon>Plasmodium (Plasmodium)</taxon>
    </lineage>
</organism>
<feature type="compositionally biased region" description="Basic residues" evidence="1">
    <location>
        <begin position="794"/>
        <end position="807"/>
    </location>
</feature>
<gene>
    <name evidence="4" type="ORF">POVCU1_020960</name>
    <name evidence="3" type="ORF">POVCU2_0023140</name>
</gene>
<dbReference type="EMBL" id="FLQU01000315">
    <property type="protein sequence ID" value="SBS83846.1"/>
    <property type="molecule type" value="Genomic_DNA"/>
</dbReference>
<dbReference type="SMART" id="SM00360">
    <property type="entry name" value="RRM"/>
    <property type="match status" value="1"/>
</dbReference>
<dbReference type="InterPro" id="IPR008984">
    <property type="entry name" value="SMAD_FHA_dom_sf"/>
</dbReference>
<dbReference type="Gene3D" id="1.10.357.40">
    <property type="entry name" value="YbiA-like"/>
    <property type="match status" value="1"/>
</dbReference>
<dbReference type="Gene3D" id="2.160.10.20">
    <property type="entry name" value="Insect antifreeze protein"/>
    <property type="match status" value="1"/>
</dbReference>
<feature type="compositionally biased region" description="Basic and acidic residues" evidence="1">
    <location>
        <begin position="932"/>
        <end position="945"/>
    </location>
</feature>
<name>A0A1A8VTN8_PLAOA</name>
<dbReference type="InterPro" id="IPR012677">
    <property type="entry name" value="Nucleotide-bd_a/b_plait_sf"/>
</dbReference>
<dbReference type="SUPFAM" id="SSF49879">
    <property type="entry name" value="SMAD/FHA domain"/>
    <property type="match status" value="1"/>
</dbReference>
<dbReference type="AlphaFoldDB" id="A0A1A8VTN8"/>
<dbReference type="InterPro" id="IPR000253">
    <property type="entry name" value="FHA_dom"/>
</dbReference>
<feature type="compositionally biased region" description="Low complexity" evidence="1">
    <location>
        <begin position="755"/>
        <end position="769"/>
    </location>
</feature>
<dbReference type="InterPro" id="IPR035979">
    <property type="entry name" value="RBD_domain_sf"/>
</dbReference>
<dbReference type="PROSITE" id="PS50006">
    <property type="entry name" value="FHA_DOMAIN"/>
    <property type="match status" value="1"/>
</dbReference>
<dbReference type="GO" id="GO:0003723">
    <property type="term" value="F:RNA binding"/>
    <property type="evidence" value="ECO:0007669"/>
    <property type="project" value="InterPro"/>
</dbReference>
<evidence type="ECO:0000256" key="1">
    <source>
        <dbReference type="SAM" id="MobiDB-lite"/>
    </source>
</evidence>
<dbReference type="CDD" id="cd00060">
    <property type="entry name" value="FHA"/>
    <property type="match status" value="1"/>
</dbReference>
<dbReference type="SUPFAM" id="SSF54928">
    <property type="entry name" value="RNA-binding domain, RBD"/>
    <property type="match status" value="1"/>
</dbReference>
<accession>A0A1A8VTN8</accession>
<dbReference type="Proteomes" id="UP000078546">
    <property type="component" value="Unassembled WGS sequence"/>
</dbReference>
<feature type="compositionally biased region" description="Basic and acidic residues" evidence="1">
    <location>
        <begin position="677"/>
        <end position="730"/>
    </location>
</feature>